<evidence type="ECO:0000256" key="1">
    <source>
        <dbReference type="ARBA" id="ARBA00007447"/>
    </source>
</evidence>
<feature type="chain" id="PRO_5042021867" evidence="5">
    <location>
        <begin position="20"/>
        <end position="435"/>
    </location>
</feature>
<dbReference type="Pfam" id="PF00026">
    <property type="entry name" value="Asp"/>
    <property type="match status" value="1"/>
</dbReference>
<evidence type="ECO:0000313" key="7">
    <source>
        <dbReference type="EMBL" id="KAJ7628928.1"/>
    </source>
</evidence>
<evidence type="ECO:0000259" key="6">
    <source>
        <dbReference type="PROSITE" id="PS51767"/>
    </source>
</evidence>
<gene>
    <name evidence="7" type="ORF">FB45DRAFT_991161</name>
</gene>
<dbReference type="EMBL" id="JARKIF010000010">
    <property type="protein sequence ID" value="KAJ7628928.1"/>
    <property type="molecule type" value="Genomic_DNA"/>
</dbReference>
<keyword evidence="4" id="KW-0378">Hydrolase</keyword>
<keyword evidence="8" id="KW-1185">Reference proteome</keyword>
<dbReference type="InterPro" id="IPR033121">
    <property type="entry name" value="PEPTIDASE_A1"/>
</dbReference>
<keyword evidence="4" id="KW-0645">Protease</keyword>
<keyword evidence="5" id="KW-0732">Signal</keyword>
<dbReference type="PROSITE" id="PS51767">
    <property type="entry name" value="PEPTIDASE_A1"/>
    <property type="match status" value="1"/>
</dbReference>
<evidence type="ECO:0000256" key="3">
    <source>
        <dbReference type="PIRSR" id="PIRSR601461-1"/>
    </source>
</evidence>
<dbReference type="InterPro" id="IPR034164">
    <property type="entry name" value="Pepsin-like_dom"/>
</dbReference>
<sequence>MGVHWVLPGLLLLATTARSEFTFNIVLPPAEFSVPFTGKTSVRKHKKDALAALRGVHSRAVQPNLDSTGSDGEYSFNLIVDTGSSDTWVPQIGFMCFDLDRNPIPEADCGFGSRGFDISASKTFKPFPNINLNITYNSGEFLSGPAGFDTISVGGLSVTAQEFSVPNHIAWLGVNVTDGIMGSAFPNLTSVFNTSDPTKASAANRLAYDPFFFSAVKQKKLNNTMFSVALNRPSLDQDELNVIAPDLGILAFGGIAAVPVTNTTVSVPIEGYSARGGVTSTAPGALSLFYTIDVESLTFPGSENLTVSLNNTFIDTGTTFNYLPTDIAAAYNAAFDPPGVIDPDVGAFVVPCNATVPEFSLSIGGKTFTIDTRDQLFPLGPPVGNETLMCYTGTQDGGPAVATQQFILGTVFLHNVVATFDPFAGHLTFTQREKY</sequence>
<feature type="domain" description="Peptidase A1" evidence="6">
    <location>
        <begin position="65"/>
        <end position="430"/>
    </location>
</feature>
<dbReference type="InterPro" id="IPR021109">
    <property type="entry name" value="Peptidase_aspartic_dom_sf"/>
</dbReference>
<dbReference type="GO" id="GO:0006508">
    <property type="term" value="P:proteolysis"/>
    <property type="evidence" value="ECO:0007669"/>
    <property type="project" value="UniProtKB-KW"/>
</dbReference>
<dbReference type="Proteomes" id="UP001221142">
    <property type="component" value="Unassembled WGS sequence"/>
</dbReference>
<keyword evidence="2 4" id="KW-0064">Aspartyl protease</keyword>
<dbReference type="AlphaFoldDB" id="A0AAD7FNH0"/>
<reference evidence="7" key="1">
    <citation type="submission" date="2023-03" db="EMBL/GenBank/DDBJ databases">
        <title>Massive genome expansion in bonnet fungi (Mycena s.s.) driven by repeated elements and novel gene families across ecological guilds.</title>
        <authorList>
            <consortium name="Lawrence Berkeley National Laboratory"/>
            <person name="Harder C.B."/>
            <person name="Miyauchi S."/>
            <person name="Viragh M."/>
            <person name="Kuo A."/>
            <person name="Thoen E."/>
            <person name="Andreopoulos B."/>
            <person name="Lu D."/>
            <person name="Skrede I."/>
            <person name="Drula E."/>
            <person name="Henrissat B."/>
            <person name="Morin E."/>
            <person name="Kohler A."/>
            <person name="Barry K."/>
            <person name="LaButti K."/>
            <person name="Morin E."/>
            <person name="Salamov A."/>
            <person name="Lipzen A."/>
            <person name="Mereny Z."/>
            <person name="Hegedus B."/>
            <person name="Baldrian P."/>
            <person name="Stursova M."/>
            <person name="Weitz H."/>
            <person name="Taylor A."/>
            <person name="Grigoriev I.V."/>
            <person name="Nagy L.G."/>
            <person name="Martin F."/>
            <person name="Kauserud H."/>
        </authorList>
    </citation>
    <scope>NUCLEOTIDE SEQUENCE</scope>
    <source>
        <strain evidence="7">9284</strain>
    </source>
</reference>
<dbReference type="CDD" id="cd05471">
    <property type="entry name" value="pepsin_like"/>
    <property type="match status" value="1"/>
</dbReference>
<dbReference type="InterPro" id="IPR001969">
    <property type="entry name" value="Aspartic_peptidase_AS"/>
</dbReference>
<evidence type="ECO:0000256" key="4">
    <source>
        <dbReference type="RuleBase" id="RU000454"/>
    </source>
</evidence>
<name>A0AAD7FNH0_9AGAR</name>
<organism evidence="7 8">
    <name type="scientific">Roridomyces roridus</name>
    <dbReference type="NCBI Taxonomy" id="1738132"/>
    <lineage>
        <taxon>Eukaryota</taxon>
        <taxon>Fungi</taxon>
        <taxon>Dikarya</taxon>
        <taxon>Basidiomycota</taxon>
        <taxon>Agaricomycotina</taxon>
        <taxon>Agaricomycetes</taxon>
        <taxon>Agaricomycetidae</taxon>
        <taxon>Agaricales</taxon>
        <taxon>Marasmiineae</taxon>
        <taxon>Mycenaceae</taxon>
        <taxon>Roridomyces</taxon>
    </lineage>
</organism>
<dbReference type="InterPro" id="IPR001461">
    <property type="entry name" value="Aspartic_peptidase_A1"/>
</dbReference>
<protein>
    <submittedName>
        <fullName evidence="7">Aspartic peptidase domain-containing protein</fullName>
    </submittedName>
</protein>
<dbReference type="GO" id="GO:0000324">
    <property type="term" value="C:fungal-type vacuole"/>
    <property type="evidence" value="ECO:0007669"/>
    <property type="project" value="TreeGrafter"/>
</dbReference>
<evidence type="ECO:0000313" key="8">
    <source>
        <dbReference type="Proteomes" id="UP001221142"/>
    </source>
</evidence>
<dbReference type="Gene3D" id="2.40.70.10">
    <property type="entry name" value="Acid Proteases"/>
    <property type="match status" value="2"/>
</dbReference>
<evidence type="ECO:0000256" key="5">
    <source>
        <dbReference type="SAM" id="SignalP"/>
    </source>
</evidence>
<feature type="active site" evidence="3">
    <location>
        <position position="315"/>
    </location>
</feature>
<dbReference type="GO" id="GO:0004190">
    <property type="term" value="F:aspartic-type endopeptidase activity"/>
    <property type="evidence" value="ECO:0007669"/>
    <property type="project" value="UniProtKB-KW"/>
</dbReference>
<dbReference type="SUPFAM" id="SSF50630">
    <property type="entry name" value="Acid proteases"/>
    <property type="match status" value="1"/>
</dbReference>
<dbReference type="PANTHER" id="PTHR47966:SF47">
    <property type="entry name" value="ENDOPEPTIDASE, PUTATIVE (AFU_ORTHOLOGUE AFUA_3G01220)-RELATED"/>
    <property type="match status" value="1"/>
</dbReference>
<feature type="active site" evidence="3">
    <location>
        <position position="81"/>
    </location>
</feature>
<comment type="similarity">
    <text evidence="1 4">Belongs to the peptidase A1 family.</text>
</comment>
<feature type="signal peptide" evidence="5">
    <location>
        <begin position="1"/>
        <end position="19"/>
    </location>
</feature>
<comment type="caution">
    <text evidence="7">The sequence shown here is derived from an EMBL/GenBank/DDBJ whole genome shotgun (WGS) entry which is preliminary data.</text>
</comment>
<evidence type="ECO:0000256" key="2">
    <source>
        <dbReference type="ARBA" id="ARBA00022750"/>
    </source>
</evidence>
<proteinExistence type="inferred from homology"/>
<dbReference type="PROSITE" id="PS00141">
    <property type="entry name" value="ASP_PROTEASE"/>
    <property type="match status" value="1"/>
</dbReference>
<dbReference type="PRINTS" id="PR00792">
    <property type="entry name" value="PEPSIN"/>
</dbReference>
<dbReference type="PANTHER" id="PTHR47966">
    <property type="entry name" value="BETA-SITE APP-CLEAVING ENZYME, ISOFORM A-RELATED"/>
    <property type="match status" value="1"/>
</dbReference>
<accession>A0AAD7FNH0</accession>